<dbReference type="InterPro" id="IPR011701">
    <property type="entry name" value="MFS"/>
</dbReference>
<dbReference type="OrthoDB" id="3332648at2"/>
<dbReference type="EMBL" id="QRAP01000006">
    <property type="protein sequence ID" value="RDK90044.1"/>
    <property type="molecule type" value="Genomic_DNA"/>
</dbReference>
<feature type="transmembrane region" description="Helical" evidence="7">
    <location>
        <begin position="218"/>
        <end position="242"/>
    </location>
</feature>
<dbReference type="SUPFAM" id="SSF103473">
    <property type="entry name" value="MFS general substrate transporter"/>
    <property type="match status" value="1"/>
</dbReference>
<keyword evidence="3" id="KW-1003">Cell membrane</keyword>
<dbReference type="RefSeq" id="WP_115459151.1">
    <property type="nucleotide sequence ID" value="NZ_QRAP01000006.1"/>
</dbReference>
<comment type="subcellular location">
    <subcellularLocation>
        <location evidence="1">Cell membrane</location>
        <topology evidence="1">Multi-pass membrane protein</topology>
    </subcellularLocation>
</comment>
<dbReference type="Gene3D" id="1.20.1250.20">
    <property type="entry name" value="MFS general substrate transporter like domains"/>
    <property type="match status" value="1"/>
</dbReference>
<feature type="transmembrane region" description="Helical" evidence="7">
    <location>
        <begin position="100"/>
        <end position="120"/>
    </location>
</feature>
<keyword evidence="6 7" id="KW-0472">Membrane</keyword>
<comment type="caution">
    <text evidence="8">The sequence shown here is derived from an EMBL/GenBank/DDBJ whole genome shotgun (WGS) entry which is preliminary data.</text>
</comment>
<feature type="transmembrane region" description="Helical" evidence="7">
    <location>
        <begin position="72"/>
        <end position="94"/>
    </location>
</feature>
<protein>
    <submittedName>
        <fullName evidence="8">MFS-type transporter involved in bile tolerance (Atg22 family)</fullName>
    </submittedName>
</protein>
<keyword evidence="4 7" id="KW-0812">Transmembrane</keyword>
<dbReference type="PANTHER" id="PTHR23513:SF9">
    <property type="entry name" value="ENTEROBACTIN EXPORTER ENTS"/>
    <property type="match status" value="1"/>
</dbReference>
<evidence type="ECO:0000313" key="9">
    <source>
        <dbReference type="Proteomes" id="UP000254848"/>
    </source>
</evidence>
<evidence type="ECO:0000256" key="5">
    <source>
        <dbReference type="ARBA" id="ARBA00022989"/>
    </source>
</evidence>
<dbReference type="PANTHER" id="PTHR23513">
    <property type="entry name" value="INTEGRAL MEMBRANE EFFLUX PROTEIN-RELATED"/>
    <property type="match status" value="1"/>
</dbReference>
<dbReference type="GO" id="GO:0022857">
    <property type="term" value="F:transmembrane transporter activity"/>
    <property type="evidence" value="ECO:0007669"/>
    <property type="project" value="InterPro"/>
</dbReference>
<feature type="transmembrane region" description="Helical" evidence="7">
    <location>
        <begin position="346"/>
        <end position="366"/>
    </location>
</feature>
<organism evidence="8 9">
    <name type="scientific">Enterobacillus tribolii</name>
    <dbReference type="NCBI Taxonomy" id="1487935"/>
    <lineage>
        <taxon>Bacteria</taxon>
        <taxon>Pseudomonadati</taxon>
        <taxon>Pseudomonadota</taxon>
        <taxon>Gammaproteobacteria</taxon>
        <taxon>Enterobacterales</taxon>
        <taxon>Hafniaceae</taxon>
        <taxon>Enterobacillus</taxon>
    </lineage>
</organism>
<feature type="transmembrane region" description="Helical" evidence="7">
    <location>
        <begin position="306"/>
        <end position="326"/>
    </location>
</feature>
<keyword evidence="9" id="KW-1185">Reference proteome</keyword>
<dbReference type="Pfam" id="PF07690">
    <property type="entry name" value="MFS_1"/>
    <property type="match status" value="1"/>
</dbReference>
<dbReference type="InterPro" id="IPR036259">
    <property type="entry name" value="MFS_trans_sf"/>
</dbReference>
<evidence type="ECO:0000256" key="6">
    <source>
        <dbReference type="ARBA" id="ARBA00023136"/>
    </source>
</evidence>
<feature type="transmembrane region" description="Helical" evidence="7">
    <location>
        <begin position="254"/>
        <end position="273"/>
    </location>
</feature>
<dbReference type="CDD" id="cd06173">
    <property type="entry name" value="MFS_MefA_like"/>
    <property type="match status" value="1"/>
</dbReference>
<dbReference type="Proteomes" id="UP000254848">
    <property type="component" value="Unassembled WGS sequence"/>
</dbReference>
<evidence type="ECO:0000313" key="8">
    <source>
        <dbReference type="EMBL" id="RDK90044.1"/>
    </source>
</evidence>
<sequence length="417" mass="45037">MDGVKFGLKRFVFSRFVGSLCDQFLLFAVPLAILNATGSLTFSSLAFVIEWLPRIIFFPISGFLADRLKPRFIFFNVDTGRCLLLLSAFLLLTWHPGATFATLAVMMALLSVAYVLNFVATDAMLPRHLPAAELPKAHSMLQGVDQTTQVLGPALAVAISVYGGVTSILLVATVLFAVSAVNYLFLQTKDPVVEEKLRLRSVIDDNRVALKVLRQNKILLHLCALTWVVNLVYGAALVVSAAVILQEFSLPESYFGVLQTTAALTTIVAFLFVPRFTARFGLSALGTVSFCTMILAGAVMSFSPDYLVYLAGYAALMAFDGAFSVYLRTVRSQIIPQAHLGKTMGLIGLLNMCSVPASGLMVTLLSGSFSPLQIIGIILAGALVLGLTLVIAGRRMFGYKSWLPPVMVSECQATGLQ</sequence>
<reference evidence="8 9" key="1">
    <citation type="submission" date="2018-07" db="EMBL/GenBank/DDBJ databases">
        <title>Genomic Encyclopedia of Type Strains, Phase IV (KMG-IV): sequencing the most valuable type-strain genomes for metagenomic binning, comparative biology and taxonomic classification.</title>
        <authorList>
            <person name="Goeker M."/>
        </authorList>
    </citation>
    <scope>NUCLEOTIDE SEQUENCE [LARGE SCALE GENOMIC DNA]</scope>
    <source>
        <strain evidence="8 9">DSM 103736</strain>
    </source>
</reference>
<feature type="transmembrane region" description="Helical" evidence="7">
    <location>
        <begin position="280"/>
        <end position="300"/>
    </location>
</feature>
<evidence type="ECO:0000256" key="7">
    <source>
        <dbReference type="SAM" id="Phobius"/>
    </source>
</evidence>
<feature type="transmembrane region" description="Helical" evidence="7">
    <location>
        <begin position="372"/>
        <end position="392"/>
    </location>
</feature>
<accession>A0A370QNU8</accession>
<feature type="transmembrane region" description="Helical" evidence="7">
    <location>
        <begin position="168"/>
        <end position="186"/>
    </location>
</feature>
<dbReference type="AlphaFoldDB" id="A0A370QNU8"/>
<keyword evidence="5 7" id="KW-1133">Transmembrane helix</keyword>
<proteinExistence type="predicted"/>
<keyword evidence="2" id="KW-0813">Transport</keyword>
<evidence type="ECO:0000256" key="4">
    <source>
        <dbReference type="ARBA" id="ARBA00022692"/>
    </source>
</evidence>
<evidence type="ECO:0000256" key="1">
    <source>
        <dbReference type="ARBA" id="ARBA00004651"/>
    </source>
</evidence>
<dbReference type="GO" id="GO:0005886">
    <property type="term" value="C:plasma membrane"/>
    <property type="evidence" value="ECO:0007669"/>
    <property type="project" value="UniProtKB-SubCell"/>
</dbReference>
<gene>
    <name evidence="8" type="ORF">C8D90_106252</name>
</gene>
<evidence type="ECO:0000256" key="3">
    <source>
        <dbReference type="ARBA" id="ARBA00022475"/>
    </source>
</evidence>
<feature type="transmembrane region" description="Helical" evidence="7">
    <location>
        <begin position="12"/>
        <end position="33"/>
    </location>
</feature>
<name>A0A370QNU8_9GAMM</name>
<evidence type="ECO:0000256" key="2">
    <source>
        <dbReference type="ARBA" id="ARBA00022448"/>
    </source>
</evidence>